<name>A0A7N9CSF2_MACFA</name>
<keyword evidence="3" id="KW-1185">Reference proteome</keyword>
<evidence type="ECO:0000313" key="3">
    <source>
        <dbReference type="Proteomes" id="UP000233100"/>
    </source>
</evidence>
<proteinExistence type="predicted"/>
<keyword evidence="1" id="KW-0812">Transmembrane</keyword>
<evidence type="ECO:0000256" key="1">
    <source>
        <dbReference type="SAM" id="Phobius"/>
    </source>
</evidence>
<organism evidence="2 3">
    <name type="scientific">Macaca fascicularis</name>
    <name type="common">Crab-eating macaque</name>
    <name type="synonym">Cynomolgus monkey</name>
    <dbReference type="NCBI Taxonomy" id="9541"/>
    <lineage>
        <taxon>Eukaryota</taxon>
        <taxon>Metazoa</taxon>
        <taxon>Chordata</taxon>
        <taxon>Craniata</taxon>
        <taxon>Vertebrata</taxon>
        <taxon>Euteleostomi</taxon>
        <taxon>Mammalia</taxon>
        <taxon>Eutheria</taxon>
        <taxon>Euarchontoglires</taxon>
        <taxon>Primates</taxon>
        <taxon>Haplorrhini</taxon>
        <taxon>Catarrhini</taxon>
        <taxon>Cercopithecidae</taxon>
        <taxon>Cercopithecinae</taxon>
        <taxon>Macaca</taxon>
    </lineage>
</organism>
<dbReference type="AlphaFoldDB" id="A0A7N9CSF2"/>
<reference evidence="2 3" key="1">
    <citation type="submission" date="2013-03" db="EMBL/GenBank/DDBJ databases">
        <authorList>
            <person name="Warren W."/>
            <person name="Wilson R.K."/>
        </authorList>
    </citation>
    <scope>NUCLEOTIDE SEQUENCE</scope>
</reference>
<dbReference type="Ensembl" id="ENSMFAT00000076624.1">
    <property type="protein sequence ID" value="ENSMFAP00000056263.1"/>
    <property type="gene ID" value="ENSMFAG00000049076.1"/>
</dbReference>
<accession>A0A7N9CSF2</accession>
<sequence>SPQIYIQCLTFCGVKKNCTRVRPHSVPLLYISVLVPVPCCFAVSSSSTLSMSFYSL</sequence>
<evidence type="ECO:0000313" key="2">
    <source>
        <dbReference type="Ensembl" id="ENSMFAP00000056263.1"/>
    </source>
</evidence>
<protein>
    <submittedName>
        <fullName evidence="2">Uncharacterized protein</fullName>
    </submittedName>
</protein>
<dbReference type="Proteomes" id="UP000233100">
    <property type="component" value="Chromosome X"/>
</dbReference>
<reference evidence="2" key="2">
    <citation type="submission" date="2025-08" db="UniProtKB">
        <authorList>
            <consortium name="Ensembl"/>
        </authorList>
    </citation>
    <scope>IDENTIFICATION</scope>
</reference>
<feature type="transmembrane region" description="Helical" evidence="1">
    <location>
        <begin position="29"/>
        <end position="54"/>
    </location>
</feature>
<reference evidence="2" key="3">
    <citation type="submission" date="2025-09" db="UniProtKB">
        <authorList>
            <consortium name="Ensembl"/>
        </authorList>
    </citation>
    <scope>IDENTIFICATION</scope>
</reference>
<keyword evidence="1" id="KW-1133">Transmembrane helix</keyword>
<keyword evidence="1" id="KW-0472">Membrane</keyword>